<dbReference type="InParanoid" id="A0A804PCY7"/>
<accession>A0A804PCY7</accession>
<sequence length="108" mass="11575">MDGGSWWYGNVRTPNPVMSQAASISASPGLTISANHALESESDSDSESLYEEEAWDACGSNVLHKTTNKGKSWVHNKAVAANLYSVKFLDDNKGFVLGNDDVLLQGLG</sequence>
<name>A0A804PCY7_MAIZE</name>
<evidence type="ECO:0000313" key="2">
    <source>
        <dbReference type="EnsemblPlants" id="Zm00001eb227280_P001"/>
    </source>
</evidence>
<dbReference type="PANTHER" id="PTHR47199">
    <property type="entry name" value="PHOTOSYSTEM II STABILITY/ASSEMBLY FACTOR HCF136, CHLOROPLASTIC"/>
    <property type="match status" value="1"/>
</dbReference>
<dbReference type="Proteomes" id="UP000007305">
    <property type="component" value="Chromosome 5"/>
</dbReference>
<dbReference type="PANTHER" id="PTHR47199:SF2">
    <property type="entry name" value="PHOTOSYSTEM II STABILITY_ASSEMBLY FACTOR HCF136, CHLOROPLASTIC"/>
    <property type="match status" value="1"/>
</dbReference>
<reference evidence="2" key="3">
    <citation type="submission" date="2021-05" db="UniProtKB">
        <authorList>
            <consortium name="EnsemblPlants"/>
        </authorList>
    </citation>
    <scope>IDENTIFICATION</scope>
    <source>
        <strain evidence="2">cv. B73</strain>
    </source>
</reference>
<reference evidence="3" key="1">
    <citation type="journal article" date="2009" name="Science">
        <title>The B73 maize genome: complexity, diversity, and dynamics.</title>
        <authorList>
            <person name="Schnable P.S."/>
            <person name="Ware D."/>
            <person name="Fulton R.S."/>
            <person name="Stein J.C."/>
            <person name="Wei F."/>
            <person name="Pasternak S."/>
            <person name="Liang C."/>
            <person name="Zhang J."/>
            <person name="Fulton L."/>
            <person name="Graves T.A."/>
            <person name="Minx P."/>
            <person name="Reily A.D."/>
            <person name="Courtney L."/>
            <person name="Kruchowski S.S."/>
            <person name="Tomlinson C."/>
            <person name="Strong C."/>
            <person name="Delehaunty K."/>
            <person name="Fronick C."/>
            <person name="Courtney B."/>
            <person name="Rock S.M."/>
            <person name="Belter E."/>
            <person name="Du F."/>
            <person name="Kim K."/>
            <person name="Abbott R.M."/>
            <person name="Cotton M."/>
            <person name="Levy A."/>
            <person name="Marchetto P."/>
            <person name="Ochoa K."/>
            <person name="Jackson S.M."/>
            <person name="Gillam B."/>
            <person name="Chen W."/>
            <person name="Yan L."/>
            <person name="Higginbotham J."/>
            <person name="Cardenas M."/>
            <person name="Waligorski J."/>
            <person name="Applebaum E."/>
            <person name="Phelps L."/>
            <person name="Falcone J."/>
            <person name="Kanchi K."/>
            <person name="Thane T."/>
            <person name="Scimone A."/>
            <person name="Thane N."/>
            <person name="Henke J."/>
            <person name="Wang T."/>
            <person name="Ruppert J."/>
            <person name="Shah N."/>
            <person name="Rotter K."/>
            <person name="Hodges J."/>
            <person name="Ingenthron E."/>
            <person name="Cordes M."/>
            <person name="Kohlberg S."/>
            <person name="Sgro J."/>
            <person name="Delgado B."/>
            <person name="Mead K."/>
            <person name="Chinwalla A."/>
            <person name="Leonard S."/>
            <person name="Crouse K."/>
            <person name="Collura K."/>
            <person name="Kudrna D."/>
            <person name="Currie J."/>
            <person name="He R."/>
            <person name="Angelova A."/>
            <person name="Rajasekar S."/>
            <person name="Mueller T."/>
            <person name="Lomeli R."/>
            <person name="Scara G."/>
            <person name="Ko A."/>
            <person name="Delaney K."/>
            <person name="Wissotski M."/>
            <person name="Lopez G."/>
            <person name="Campos D."/>
            <person name="Braidotti M."/>
            <person name="Ashley E."/>
            <person name="Golser W."/>
            <person name="Kim H."/>
            <person name="Lee S."/>
            <person name="Lin J."/>
            <person name="Dujmic Z."/>
            <person name="Kim W."/>
            <person name="Talag J."/>
            <person name="Zuccolo A."/>
            <person name="Fan C."/>
            <person name="Sebastian A."/>
            <person name="Kramer M."/>
            <person name="Spiegel L."/>
            <person name="Nascimento L."/>
            <person name="Zutavern T."/>
            <person name="Miller B."/>
            <person name="Ambroise C."/>
            <person name="Muller S."/>
            <person name="Spooner W."/>
            <person name="Narechania A."/>
            <person name="Ren L."/>
            <person name="Wei S."/>
            <person name="Kumari S."/>
            <person name="Faga B."/>
            <person name="Levy M.J."/>
            <person name="McMahan L."/>
            <person name="Van Buren P."/>
            <person name="Vaughn M.W."/>
            <person name="Ying K."/>
            <person name="Yeh C.-T."/>
            <person name="Emrich S.J."/>
            <person name="Jia Y."/>
            <person name="Kalyanaraman A."/>
            <person name="Hsia A.-P."/>
            <person name="Barbazuk W.B."/>
            <person name="Baucom R.S."/>
            <person name="Brutnell T.P."/>
            <person name="Carpita N.C."/>
            <person name="Chaparro C."/>
            <person name="Chia J.-M."/>
            <person name="Deragon J.-M."/>
            <person name="Estill J.C."/>
            <person name="Fu Y."/>
            <person name="Jeddeloh J.A."/>
            <person name="Han Y."/>
            <person name="Lee H."/>
            <person name="Li P."/>
            <person name="Lisch D.R."/>
            <person name="Liu S."/>
            <person name="Liu Z."/>
            <person name="Nagel D.H."/>
            <person name="McCann M.C."/>
            <person name="SanMiguel P."/>
            <person name="Myers A.M."/>
            <person name="Nettleton D."/>
            <person name="Nguyen J."/>
            <person name="Penning B.W."/>
            <person name="Ponnala L."/>
            <person name="Schneider K.L."/>
            <person name="Schwartz D.C."/>
            <person name="Sharma A."/>
            <person name="Soderlund C."/>
            <person name="Springer N.M."/>
            <person name="Sun Q."/>
            <person name="Wang H."/>
            <person name="Waterman M."/>
            <person name="Westerman R."/>
            <person name="Wolfgruber T.K."/>
            <person name="Yang L."/>
            <person name="Yu Y."/>
            <person name="Zhang L."/>
            <person name="Zhou S."/>
            <person name="Zhu Q."/>
            <person name="Bennetzen J.L."/>
            <person name="Dawe R.K."/>
            <person name="Jiang J."/>
            <person name="Jiang N."/>
            <person name="Presting G.G."/>
            <person name="Wessler S.R."/>
            <person name="Aluru S."/>
            <person name="Martienssen R.A."/>
            <person name="Clifton S.W."/>
            <person name="McCombie W.R."/>
            <person name="Wing R.A."/>
            <person name="Wilson R.K."/>
        </authorList>
    </citation>
    <scope>NUCLEOTIDE SEQUENCE [LARGE SCALE GENOMIC DNA]</scope>
    <source>
        <strain evidence="3">cv. B73</strain>
    </source>
</reference>
<protein>
    <recommendedName>
        <fullName evidence="1">Photosynthesis system II assembly factor Ycf48/Hcf136-like domain-containing protein</fullName>
    </recommendedName>
</protein>
<feature type="domain" description="Photosynthesis system II assembly factor Ycf48/Hcf136-like" evidence="1">
    <location>
        <begin position="51"/>
        <end position="105"/>
    </location>
</feature>
<dbReference type="Gramene" id="Zm00001eb227280_T001">
    <property type="protein sequence ID" value="Zm00001eb227280_P001"/>
    <property type="gene ID" value="Zm00001eb227280"/>
</dbReference>
<keyword evidence="3" id="KW-1185">Reference proteome</keyword>
<dbReference type="AlphaFoldDB" id="A0A804PCY7"/>
<organism evidence="2 3">
    <name type="scientific">Zea mays</name>
    <name type="common">Maize</name>
    <dbReference type="NCBI Taxonomy" id="4577"/>
    <lineage>
        <taxon>Eukaryota</taxon>
        <taxon>Viridiplantae</taxon>
        <taxon>Streptophyta</taxon>
        <taxon>Embryophyta</taxon>
        <taxon>Tracheophyta</taxon>
        <taxon>Spermatophyta</taxon>
        <taxon>Magnoliopsida</taxon>
        <taxon>Liliopsida</taxon>
        <taxon>Poales</taxon>
        <taxon>Poaceae</taxon>
        <taxon>PACMAD clade</taxon>
        <taxon>Panicoideae</taxon>
        <taxon>Andropogonodae</taxon>
        <taxon>Andropogoneae</taxon>
        <taxon>Tripsacinae</taxon>
        <taxon>Zea</taxon>
    </lineage>
</organism>
<proteinExistence type="predicted"/>
<dbReference type="EnsemblPlants" id="Zm00001eb227280_T001">
    <property type="protein sequence ID" value="Zm00001eb227280_P001"/>
    <property type="gene ID" value="Zm00001eb227280"/>
</dbReference>
<reference evidence="2" key="2">
    <citation type="submission" date="2019-07" db="EMBL/GenBank/DDBJ databases">
        <authorList>
            <person name="Seetharam A."/>
            <person name="Woodhouse M."/>
            <person name="Cannon E."/>
        </authorList>
    </citation>
    <scope>NUCLEOTIDE SEQUENCE [LARGE SCALE GENOMIC DNA]</scope>
    <source>
        <strain evidence="2">cv. B73</strain>
    </source>
</reference>
<dbReference type="InterPro" id="IPR028203">
    <property type="entry name" value="PSII_CF48-like_dom"/>
</dbReference>
<evidence type="ECO:0000313" key="3">
    <source>
        <dbReference type="Proteomes" id="UP000007305"/>
    </source>
</evidence>
<evidence type="ECO:0000259" key="1">
    <source>
        <dbReference type="Pfam" id="PF14870"/>
    </source>
</evidence>
<dbReference type="Pfam" id="PF14870">
    <property type="entry name" value="PSII_BNR"/>
    <property type="match status" value="1"/>
</dbReference>